<proteinExistence type="predicted"/>
<name>A0ABS5EF32_9PROT</name>
<evidence type="ECO:0000256" key="1">
    <source>
        <dbReference type="SAM" id="MobiDB-lite"/>
    </source>
</evidence>
<organism evidence="2 3">
    <name type="scientific">Neoroseomonas terrae</name>
    <dbReference type="NCBI Taxonomy" id="424799"/>
    <lineage>
        <taxon>Bacteria</taxon>
        <taxon>Pseudomonadati</taxon>
        <taxon>Pseudomonadota</taxon>
        <taxon>Alphaproteobacteria</taxon>
        <taxon>Acetobacterales</taxon>
        <taxon>Acetobacteraceae</taxon>
        <taxon>Neoroseomonas</taxon>
    </lineage>
</organism>
<comment type="caution">
    <text evidence="2">The sequence shown here is derived from an EMBL/GenBank/DDBJ whole genome shotgun (WGS) entry which is preliminary data.</text>
</comment>
<reference evidence="3" key="1">
    <citation type="journal article" date="2021" name="Syst. Appl. Microbiol.">
        <title>Roseomonas hellenica sp. nov., isolated from roots of wild-growing Alkanna tinctoria.</title>
        <authorList>
            <person name="Rat A."/>
            <person name="Naranjo H.D."/>
            <person name="Lebbe L."/>
            <person name="Cnockaert M."/>
            <person name="Krigas N."/>
            <person name="Grigoriadou K."/>
            <person name="Maloupa E."/>
            <person name="Willems A."/>
        </authorList>
    </citation>
    <scope>NUCLEOTIDE SEQUENCE [LARGE SCALE GENOMIC DNA]</scope>
    <source>
        <strain evidence="3">LMG 31159</strain>
    </source>
</reference>
<keyword evidence="3" id="KW-1185">Reference proteome</keyword>
<evidence type="ECO:0000313" key="3">
    <source>
        <dbReference type="Proteomes" id="UP000698752"/>
    </source>
</evidence>
<evidence type="ECO:0000313" key="2">
    <source>
        <dbReference type="EMBL" id="MBR0649631.1"/>
    </source>
</evidence>
<gene>
    <name evidence="2" type="ORF">GXW78_08160</name>
</gene>
<dbReference type="Proteomes" id="UP000698752">
    <property type="component" value="Unassembled WGS sequence"/>
</dbReference>
<dbReference type="RefSeq" id="WP_211867735.1">
    <property type="nucleotide sequence ID" value="NZ_JAAEDI010000007.1"/>
</dbReference>
<accession>A0ABS5EF32</accession>
<sequence>MAEPLPDRVYHDSPDDERAAASAARPDRDDASAQNALLIDLVRALARQAAADAWGEATQPRTSEPYP</sequence>
<dbReference type="EMBL" id="JAAEDI010000007">
    <property type="protein sequence ID" value="MBR0649631.1"/>
    <property type="molecule type" value="Genomic_DNA"/>
</dbReference>
<feature type="region of interest" description="Disordered" evidence="1">
    <location>
        <begin position="1"/>
        <end position="31"/>
    </location>
</feature>
<protein>
    <submittedName>
        <fullName evidence="2">Uncharacterized protein</fullName>
    </submittedName>
</protein>